<dbReference type="RefSeq" id="WP_134113458.1">
    <property type="nucleotide sequence ID" value="NZ_SOBG01000007.1"/>
</dbReference>
<comment type="caution">
    <text evidence="1">The sequence shown here is derived from an EMBL/GenBank/DDBJ whole genome shotgun (WGS) entry which is preliminary data.</text>
</comment>
<gene>
    <name evidence="1" type="ORF">EV215_1589</name>
</gene>
<proteinExistence type="predicted"/>
<dbReference type="Proteomes" id="UP000294678">
    <property type="component" value="Unassembled WGS sequence"/>
</dbReference>
<evidence type="ECO:0000313" key="2">
    <source>
        <dbReference type="Proteomes" id="UP000294678"/>
    </source>
</evidence>
<protein>
    <submittedName>
        <fullName evidence="1">Uncharacterized protein</fullName>
    </submittedName>
</protein>
<name>A0AA46DXJ0_9FUSO</name>
<dbReference type="AlphaFoldDB" id="A0AA46DXJ0"/>
<dbReference type="EMBL" id="SOBG01000007">
    <property type="protein sequence ID" value="TDT68522.1"/>
    <property type="molecule type" value="Genomic_DNA"/>
</dbReference>
<reference evidence="1 2" key="1">
    <citation type="submission" date="2019-03" db="EMBL/GenBank/DDBJ databases">
        <title>Genomic Encyclopedia of Type Strains, Phase IV (KMG-IV): sequencing the most valuable type-strain genomes for metagenomic binning, comparative biology and taxonomic classification.</title>
        <authorList>
            <person name="Goeker M."/>
        </authorList>
    </citation>
    <scope>NUCLEOTIDE SEQUENCE [LARGE SCALE GENOMIC DNA]</scope>
    <source>
        <strain evidence="1 2">DSM 100055</strain>
    </source>
</reference>
<accession>A0AA46DXJ0</accession>
<keyword evidence="2" id="KW-1185">Reference proteome</keyword>
<evidence type="ECO:0000313" key="1">
    <source>
        <dbReference type="EMBL" id="TDT68522.1"/>
    </source>
</evidence>
<sequence length="72" mass="8049">MKIGRINGYTAYYKSSIKKEPQKTKKQQYVAPHVEKNIDKLASKLQKIGLYNKQGAKIVAKSIVTGNINIVA</sequence>
<organism evidence="1 2">
    <name type="scientific">Hypnocyclicus thermotrophus</name>
    <dbReference type="NCBI Taxonomy" id="1627895"/>
    <lineage>
        <taxon>Bacteria</taxon>
        <taxon>Fusobacteriati</taxon>
        <taxon>Fusobacteriota</taxon>
        <taxon>Fusobacteriia</taxon>
        <taxon>Fusobacteriales</taxon>
        <taxon>Fusobacteriaceae</taxon>
        <taxon>Hypnocyclicus</taxon>
    </lineage>
</organism>